<accession>A0A7S1NKF1</accession>
<organism evidence="1">
    <name type="scientific">Eutreptiella gymnastica</name>
    <dbReference type="NCBI Taxonomy" id="73025"/>
    <lineage>
        <taxon>Eukaryota</taxon>
        <taxon>Discoba</taxon>
        <taxon>Euglenozoa</taxon>
        <taxon>Euglenida</taxon>
        <taxon>Spirocuta</taxon>
        <taxon>Euglenophyceae</taxon>
        <taxon>Eutreptiales</taxon>
        <taxon>Eutreptiaceae</taxon>
        <taxon>Eutreptiella</taxon>
    </lineage>
</organism>
<protein>
    <submittedName>
        <fullName evidence="1">Uncharacterized protein</fullName>
    </submittedName>
</protein>
<dbReference type="AlphaFoldDB" id="A0A7S1NKF1"/>
<sequence>MDFKSLDACQNSTNLSSSHHIKIRHRHRLRFGCNHNTFTKVNGTLFRSMTYTCMPTAPCHSNCKHRLPPLFAMYTEKLLKIELRVVILKCPNCSFKGIFHSTLQTNLPN</sequence>
<evidence type="ECO:0000313" key="1">
    <source>
        <dbReference type="EMBL" id="CAD9023204.1"/>
    </source>
</evidence>
<name>A0A7S1NKF1_9EUGL</name>
<proteinExistence type="predicted"/>
<gene>
    <name evidence="1" type="ORF">EGYM00392_LOCUS34326</name>
</gene>
<reference evidence="1" key="1">
    <citation type="submission" date="2021-01" db="EMBL/GenBank/DDBJ databases">
        <authorList>
            <person name="Corre E."/>
            <person name="Pelletier E."/>
            <person name="Niang G."/>
            <person name="Scheremetjew M."/>
            <person name="Finn R."/>
            <person name="Kale V."/>
            <person name="Holt S."/>
            <person name="Cochrane G."/>
            <person name="Meng A."/>
            <person name="Brown T."/>
            <person name="Cohen L."/>
        </authorList>
    </citation>
    <scope>NUCLEOTIDE SEQUENCE</scope>
    <source>
        <strain evidence="1">NIES-381</strain>
    </source>
</reference>
<dbReference type="EMBL" id="HBGA01091598">
    <property type="protein sequence ID" value="CAD9023204.1"/>
    <property type="molecule type" value="Transcribed_RNA"/>
</dbReference>